<dbReference type="AlphaFoldDB" id="A0AAW1PXP2"/>
<gene>
    <name evidence="1" type="ORF">WJX73_004634</name>
</gene>
<comment type="caution">
    <text evidence="1">The sequence shown here is derived from an EMBL/GenBank/DDBJ whole genome shotgun (WGS) entry which is preliminary data.</text>
</comment>
<dbReference type="EMBL" id="JALJOQ010000005">
    <property type="protein sequence ID" value="KAK9813388.1"/>
    <property type="molecule type" value="Genomic_DNA"/>
</dbReference>
<name>A0AAW1PXP2_9CHLO</name>
<dbReference type="Proteomes" id="UP001465755">
    <property type="component" value="Unassembled WGS sequence"/>
</dbReference>
<organism evidence="1 2">
    <name type="scientific">Symbiochloris irregularis</name>
    <dbReference type="NCBI Taxonomy" id="706552"/>
    <lineage>
        <taxon>Eukaryota</taxon>
        <taxon>Viridiplantae</taxon>
        <taxon>Chlorophyta</taxon>
        <taxon>core chlorophytes</taxon>
        <taxon>Trebouxiophyceae</taxon>
        <taxon>Trebouxiales</taxon>
        <taxon>Trebouxiaceae</taxon>
        <taxon>Symbiochloris</taxon>
    </lineage>
</organism>
<reference evidence="1 2" key="1">
    <citation type="journal article" date="2024" name="Nat. Commun.">
        <title>Phylogenomics reveals the evolutionary origins of lichenization in chlorophyte algae.</title>
        <authorList>
            <person name="Puginier C."/>
            <person name="Libourel C."/>
            <person name="Otte J."/>
            <person name="Skaloud P."/>
            <person name="Haon M."/>
            <person name="Grisel S."/>
            <person name="Petersen M."/>
            <person name="Berrin J.G."/>
            <person name="Delaux P.M."/>
            <person name="Dal Grande F."/>
            <person name="Keller J."/>
        </authorList>
    </citation>
    <scope>NUCLEOTIDE SEQUENCE [LARGE SCALE GENOMIC DNA]</scope>
    <source>
        <strain evidence="1 2">SAG 2036</strain>
    </source>
</reference>
<sequence length="112" mass="11938">MLSGVSLRASPAGGRGALSLSRSVVNVRHPARRCIRQKCCAAQRPDNGPVNSSLQAVDAFFQRYDVLSTGMGALLVTSYCVWRGQSPAMALGITITATISGLVLNELFRDDL</sequence>
<protein>
    <submittedName>
        <fullName evidence="1">Uncharacterized protein</fullName>
    </submittedName>
</protein>
<evidence type="ECO:0000313" key="2">
    <source>
        <dbReference type="Proteomes" id="UP001465755"/>
    </source>
</evidence>
<keyword evidence="2" id="KW-1185">Reference proteome</keyword>
<proteinExistence type="predicted"/>
<evidence type="ECO:0000313" key="1">
    <source>
        <dbReference type="EMBL" id="KAK9813388.1"/>
    </source>
</evidence>
<accession>A0AAW1PXP2</accession>